<evidence type="ECO:0000313" key="4">
    <source>
        <dbReference type="Proteomes" id="UP000240572"/>
    </source>
</evidence>
<keyword evidence="4" id="KW-1185">Reference proteome</keyword>
<dbReference type="EMBL" id="PYGD01000016">
    <property type="protein sequence ID" value="PSK87980.1"/>
    <property type="molecule type" value="Genomic_DNA"/>
</dbReference>
<evidence type="ECO:0000256" key="1">
    <source>
        <dbReference type="SAM" id="SignalP"/>
    </source>
</evidence>
<reference evidence="3 4" key="1">
    <citation type="submission" date="2018-03" db="EMBL/GenBank/DDBJ databases">
        <title>Genomic Encyclopedia of Type Strains, Phase III (KMG-III): the genomes of soil and plant-associated and newly described type strains.</title>
        <authorList>
            <person name="Whitman W."/>
        </authorList>
    </citation>
    <scope>NUCLEOTIDE SEQUENCE [LARGE SCALE GENOMIC DNA]</scope>
    <source>
        <strain evidence="3 4">CGMCC 1.12700</strain>
    </source>
</reference>
<feature type="chain" id="PRO_5015126330" evidence="1">
    <location>
        <begin position="22"/>
        <end position="272"/>
    </location>
</feature>
<evidence type="ECO:0000259" key="2">
    <source>
        <dbReference type="Pfam" id="PF18962"/>
    </source>
</evidence>
<keyword evidence="1" id="KW-0732">Signal</keyword>
<sequence>MNKMKYSALLLLAALVTGVSAFGQTRYTDLEIVQVTSPANNAVIANGDSASITIRVKNNGKDTLRIAVDTYYVYGSLMGIAQNAPVAGYIAPGANAQAMPPNSQSDWSFQYTTSGGQVLAKLPNNRTANTDTTMNLCISIISKNQLPGGVINTNGKYYNDTLPANNTNKCVSITFKGKPKPNSIDDLNTERNALALFPNPANRFVTLRTEAQTRNARVHVTDMTGRVLLQHTFDKPASDVLQLDISSLAAGIYIVNLQTDKSNKTGKLVVRH</sequence>
<feature type="domain" description="Secretion system C-terminal sorting" evidence="2">
    <location>
        <begin position="196"/>
        <end position="270"/>
    </location>
</feature>
<dbReference type="InterPro" id="IPR026444">
    <property type="entry name" value="Secre_tail"/>
</dbReference>
<comment type="caution">
    <text evidence="3">The sequence shown here is derived from an EMBL/GenBank/DDBJ whole genome shotgun (WGS) entry which is preliminary data.</text>
</comment>
<evidence type="ECO:0000313" key="3">
    <source>
        <dbReference type="EMBL" id="PSK87980.1"/>
    </source>
</evidence>
<protein>
    <submittedName>
        <fullName evidence="3">Putative secreted protein (Por secretion system target)</fullName>
    </submittedName>
</protein>
<organism evidence="3 4">
    <name type="scientific">Taibaiella chishuiensis</name>
    <dbReference type="NCBI Taxonomy" id="1434707"/>
    <lineage>
        <taxon>Bacteria</taxon>
        <taxon>Pseudomonadati</taxon>
        <taxon>Bacteroidota</taxon>
        <taxon>Chitinophagia</taxon>
        <taxon>Chitinophagales</taxon>
        <taxon>Chitinophagaceae</taxon>
        <taxon>Taibaiella</taxon>
    </lineage>
</organism>
<dbReference type="NCBIfam" id="TIGR04183">
    <property type="entry name" value="Por_Secre_tail"/>
    <property type="match status" value="1"/>
</dbReference>
<accession>A0A2P8CSQ4</accession>
<dbReference type="AlphaFoldDB" id="A0A2P8CSQ4"/>
<proteinExistence type="predicted"/>
<dbReference type="Pfam" id="PF18962">
    <property type="entry name" value="Por_Secre_tail"/>
    <property type="match status" value="1"/>
</dbReference>
<dbReference type="Proteomes" id="UP000240572">
    <property type="component" value="Unassembled WGS sequence"/>
</dbReference>
<feature type="signal peptide" evidence="1">
    <location>
        <begin position="1"/>
        <end position="21"/>
    </location>
</feature>
<gene>
    <name evidence="3" type="ORF">B0I18_11610</name>
</gene>
<name>A0A2P8CSQ4_9BACT</name>